<dbReference type="SUPFAM" id="SSF56925">
    <property type="entry name" value="OMPA-like"/>
    <property type="match status" value="1"/>
</dbReference>
<dbReference type="Pfam" id="PF00691">
    <property type="entry name" value="OmpA"/>
    <property type="match status" value="1"/>
</dbReference>
<dbReference type="InterPro" id="IPR006664">
    <property type="entry name" value="OMP_bac"/>
</dbReference>
<evidence type="ECO:0000256" key="11">
    <source>
        <dbReference type="SAM" id="MobiDB-lite"/>
    </source>
</evidence>
<keyword evidence="9" id="KW-0998">Cell outer membrane</keyword>
<evidence type="ECO:0000256" key="1">
    <source>
        <dbReference type="ARBA" id="ARBA00004571"/>
    </source>
</evidence>
<evidence type="ECO:0000256" key="10">
    <source>
        <dbReference type="PROSITE-ProRule" id="PRU00473"/>
    </source>
</evidence>
<dbReference type="PROSITE" id="PS51123">
    <property type="entry name" value="OMPA_2"/>
    <property type="match status" value="1"/>
</dbReference>
<feature type="region of interest" description="Disordered" evidence="11">
    <location>
        <begin position="353"/>
        <end position="378"/>
    </location>
</feature>
<keyword evidence="5 12" id="KW-0732">Signal</keyword>
<evidence type="ECO:0000256" key="5">
    <source>
        <dbReference type="ARBA" id="ARBA00022729"/>
    </source>
</evidence>
<evidence type="ECO:0000256" key="3">
    <source>
        <dbReference type="ARBA" id="ARBA00022452"/>
    </source>
</evidence>
<protein>
    <submittedName>
        <fullName evidence="14">OmpA family protein</fullName>
    </submittedName>
</protein>
<keyword evidence="15" id="KW-1185">Reference proteome</keyword>
<dbReference type="InterPro" id="IPR028974">
    <property type="entry name" value="TSP_type-3_rpt"/>
</dbReference>
<sequence length="378" mass="41499">MKKKLIAAACMLALSSTAFANEGEVKDRHGFYGYVGWGGIELDPARTAERGQGGNFGLGWAFNKSWSVEGNYNYFNDIDNNSNGLTGDLQTYSVDFLYNDVSWIGSESTHPFLKFGYGKTEEKYDVWNDTIENDEFYKVGLGFQHFATDKVFMRIGYDFLDSGETGDDNLWYFNIGYFFGETVRTAAAPKPVEPKKEAKDSDGDGVIDANDRCPGTPAGAAVDAYGCALDSDGDGVADYKDACPGTEAGAKVDEKGCKIEPKEDVVVDMRLNFDVDKYQIKPEMVSEIAKVAEFLRQYPGVNAQIQGHTDSTGSNQYNQGLSERRAGAVKDYLINNFGIDGSRLTSIGYGEERPIADNSTADGRALNRRVEANAETKK</sequence>
<dbReference type="PANTHER" id="PTHR30329:SF21">
    <property type="entry name" value="LIPOPROTEIN YIAD-RELATED"/>
    <property type="match status" value="1"/>
</dbReference>
<keyword evidence="6" id="KW-0406">Ion transport</keyword>
<dbReference type="CDD" id="cd07185">
    <property type="entry name" value="OmpA_C-like"/>
    <property type="match status" value="1"/>
</dbReference>
<dbReference type="SUPFAM" id="SSF103088">
    <property type="entry name" value="OmpA-like"/>
    <property type="match status" value="1"/>
</dbReference>
<dbReference type="Gene3D" id="3.30.1330.60">
    <property type="entry name" value="OmpA-like domain"/>
    <property type="match status" value="1"/>
</dbReference>
<dbReference type="InterPro" id="IPR003367">
    <property type="entry name" value="Thrombospondin_3-like_rpt"/>
</dbReference>
<organism evidence="14 15">
    <name type="scientific">Kangiella marina</name>
    <dbReference type="NCBI Taxonomy" id="1079178"/>
    <lineage>
        <taxon>Bacteria</taxon>
        <taxon>Pseudomonadati</taxon>
        <taxon>Pseudomonadota</taxon>
        <taxon>Gammaproteobacteria</taxon>
        <taxon>Kangiellales</taxon>
        <taxon>Kangiellaceae</taxon>
        <taxon>Kangiella</taxon>
    </lineage>
</organism>
<dbReference type="InterPro" id="IPR006665">
    <property type="entry name" value="OmpA-like"/>
</dbReference>
<dbReference type="InterPro" id="IPR006690">
    <property type="entry name" value="OMPA-like_CS"/>
</dbReference>
<dbReference type="PROSITE" id="PS01068">
    <property type="entry name" value="OMPA_1"/>
    <property type="match status" value="1"/>
</dbReference>
<keyword evidence="2" id="KW-0813">Transport</keyword>
<keyword evidence="3" id="KW-1134">Transmembrane beta strand</keyword>
<comment type="caution">
    <text evidence="14">The sequence shown here is derived from an EMBL/GenBank/DDBJ whole genome shotgun (WGS) entry which is preliminary data.</text>
</comment>
<evidence type="ECO:0000256" key="7">
    <source>
        <dbReference type="ARBA" id="ARBA00023114"/>
    </source>
</evidence>
<dbReference type="Pfam" id="PF13505">
    <property type="entry name" value="OMP_b-brl"/>
    <property type="match status" value="1"/>
</dbReference>
<comment type="subcellular location">
    <subcellularLocation>
        <location evidence="1">Cell outer membrane</location>
        <topology evidence="1">Multi-pass membrane protein</topology>
    </subcellularLocation>
</comment>
<keyword evidence="8 10" id="KW-0472">Membrane</keyword>
<dbReference type="InterPro" id="IPR050330">
    <property type="entry name" value="Bact_OuterMem_StrucFunc"/>
</dbReference>
<evidence type="ECO:0000313" key="14">
    <source>
        <dbReference type="EMBL" id="GAA4359173.1"/>
    </source>
</evidence>
<dbReference type="Proteomes" id="UP001501011">
    <property type="component" value="Unassembled WGS sequence"/>
</dbReference>
<accession>A0ABP8IIC4</accession>
<reference evidence="15" key="1">
    <citation type="journal article" date="2019" name="Int. J. Syst. Evol. Microbiol.">
        <title>The Global Catalogue of Microorganisms (GCM) 10K type strain sequencing project: providing services to taxonomists for standard genome sequencing and annotation.</title>
        <authorList>
            <consortium name="The Broad Institute Genomics Platform"/>
            <consortium name="The Broad Institute Genome Sequencing Center for Infectious Disease"/>
            <person name="Wu L."/>
            <person name="Ma J."/>
        </authorList>
    </citation>
    <scope>NUCLEOTIDE SEQUENCE [LARGE SCALE GENOMIC DNA]</scope>
    <source>
        <strain evidence="15">JCM 17728</strain>
    </source>
</reference>
<evidence type="ECO:0000256" key="9">
    <source>
        <dbReference type="ARBA" id="ARBA00023237"/>
    </source>
</evidence>
<dbReference type="PRINTS" id="PR01021">
    <property type="entry name" value="OMPADOMAIN"/>
</dbReference>
<evidence type="ECO:0000256" key="4">
    <source>
        <dbReference type="ARBA" id="ARBA00022692"/>
    </source>
</evidence>
<evidence type="ECO:0000256" key="6">
    <source>
        <dbReference type="ARBA" id="ARBA00023065"/>
    </source>
</evidence>
<feature type="chain" id="PRO_5045635285" evidence="12">
    <location>
        <begin position="21"/>
        <end position="378"/>
    </location>
</feature>
<dbReference type="EMBL" id="BAABFV010000001">
    <property type="protein sequence ID" value="GAA4359173.1"/>
    <property type="molecule type" value="Genomic_DNA"/>
</dbReference>
<feature type="domain" description="OmpA-like" evidence="13">
    <location>
        <begin position="260"/>
        <end position="378"/>
    </location>
</feature>
<dbReference type="InterPro" id="IPR027385">
    <property type="entry name" value="Beta-barrel_OMP"/>
</dbReference>
<dbReference type="RefSeq" id="WP_345292085.1">
    <property type="nucleotide sequence ID" value="NZ_BAABFV010000001.1"/>
</dbReference>
<evidence type="ECO:0000259" key="13">
    <source>
        <dbReference type="PROSITE" id="PS51123"/>
    </source>
</evidence>
<dbReference type="InterPro" id="IPR036737">
    <property type="entry name" value="OmpA-like_sf"/>
</dbReference>
<keyword evidence="4" id="KW-0812">Transmembrane</keyword>
<dbReference type="Gene3D" id="2.40.160.20">
    <property type="match status" value="1"/>
</dbReference>
<evidence type="ECO:0000256" key="12">
    <source>
        <dbReference type="SAM" id="SignalP"/>
    </source>
</evidence>
<evidence type="ECO:0000256" key="2">
    <source>
        <dbReference type="ARBA" id="ARBA00022448"/>
    </source>
</evidence>
<keyword evidence="7" id="KW-0626">Porin</keyword>
<feature type="compositionally biased region" description="Basic and acidic residues" evidence="11">
    <location>
        <begin position="368"/>
        <end position="378"/>
    </location>
</feature>
<gene>
    <name evidence="14" type="ORF">GCM10023151_09840</name>
</gene>
<evidence type="ECO:0000313" key="15">
    <source>
        <dbReference type="Proteomes" id="UP001501011"/>
    </source>
</evidence>
<proteinExistence type="predicted"/>
<evidence type="ECO:0000256" key="8">
    <source>
        <dbReference type="ARBA" id="ARBA00023136"/>
    </source>
</evidence>
<name>A0ABP8IIC4_9GAMM</name>
<dbReference type="PANTHER" id="PTHR30329">
    <property type="entry name" value="STATOR ELEMENT OF FLAGELLAR MOTOR COMPLEX"/>
    <property type="match status" value="1"/>
</dbReference>
<dbReference type="SUPFAM" id="SSF103647">
    <property type="entry name" value="TSP type-3 repeat"/>
    <property type="match status" value="1"/>
</dbReference>
<dbReference type="InterPro" id="IPR011250">
    <property type="entry name" value="OMP/PagP_B-barrel"/>
</dbReference>
<feature type="signal peptide" evidence="12">
    <location>
        <begin position="1"/>
        <end position="20"/>
    </location>
</feature>
<dbReference type="Pfam" id="PF02412">
    <property type="entry name" value="TSP_3"/>
    <property type="match status" value="2"/>
</dbReference>